<feature type="region of interest" description="Disordered" evidence="1">
    <location>
        <begin position="532"/>
        <end position="579"/>
    </location>
</feature>
<evidence type="ECO:0000256" key="1">
    <source>
        <dbReference type="SAM" id="MobiDB-lite"/>
    </source>
</evidence>
<feature type="region of interest" description="Disordered" evidence="1">
    <location>
        <begin position="437"/>
        <end position="462"/>
    </location>
</feature>
<proteinExistence type="predicted"/>
<feature type="non-terminal residue" evidence="2">
    <location>
        <position position="1"/>
    </location>
</feature>
<feature type="compositionally biased region" description="Low complexity" evidence="1">
    <location>
        <begin position="448"/>
        <end position="462"/>
    </location>
</feature>
<feature type="compositionally biased region" description="Polar residues" evidence="1">
    <location>
        <begin position="264"/>
        <end position="278"/>
    </location>
</feature>
<feature type="compositionally biased region" description="Polar residues" evidence="1">
    <location>
        <begin position="324"/>
        <end position="333"/>
    </location>
</feature>
<feature type="region of interest" description="Disordered" evidence="1">
    <location>
        <begin position="630"/>
        <end position="673"/>
    </location>
</feature>
<reference evidence="2" key="1">
    <citation type="submission" date="2021-06" db="EMBL/GenBank/DDBJ databases">
        <authorList>
            <person name="Hodson N. C."/>
            <person name="Mongue J. A."/>
            <person name="Jaron S. K."/>
        </authorList>
    </citation>
    <scope>NUCLEOTIDE SEQUENCE</scope>
</reference>
<feature type="compositionally biased region" description="Basic and acidic residues" evidence="1">
    <location>
        <begin position="282"/>
        <end position="293"/>
    </location>
</feature>
<organism evidence="2 3">
    <name type="scientific">Allacma fusca</name>
    <dbReference type="NCBI Taxonomy" id="39272"/>
    <lineage>
        <taxon>Eukaryota</taxon>
        <taxon>Metazoa</taxon>
        <taxon>Ecdysozoa</taxon>
        <taxon>Arthropoda</taxon>
        <taxon>Hexapoda</taxon>
        <taxon>Collembola</taxon>
        <taxon>Symphypleona</taxon>
        <taxon>Sminthuridae</taxon>
        <taxon>Allacma</taxon>
    </lineage>
</organism>
<dbReference type="Proteomes" id="UP000708208">
    <property type="component" value="Unassembled WGS sequence"/>
</dbReference>
<comment type="caution">
    <text evidence="2">The sequence shown here is derived from an EMBL/GenBank/DDBJ whole genome shotgun (WGS) entry which is preliminary data.</text>
</comment>
<keyword evidence="3" id="KW-1185">Reference proteome</keyword>
<evidence type="ECO:0000313" key="3">
    <source>
        <dbReference type="Proteomes" id="UP000708208"/>
    </source>
</evidence>
<protein>
    <submittedName>
        <fullName evidence="2">Uncharacterized protein</fullName>
    </submittedName>
</protein>
<feature type="region of interest" description="Disordered" evidence="1">
    <location>
        <begin position="215"/>
        <end position="339"/>
    </location>
</feature>
<accession>A0A8J2KX97</accession>
<feature type="compositionally biased region" description="Basic and acidic residues" evidence="1">
    <location>
        <begin position="641"/>
        <end position="652"/>
    </location>
</feature>
<evidence type="ECO:0000313" key="2">
    <source>
        <dbReference type="EMBL" id="CAG7733541.1"/>
    </source>
</evidence>
<dbReference type="EMBL" id="CAJVCH010250729">
    <property type="protein sequence ID" value="CAG7733541.1"/>
    <property type="molecule type" value="Genomic_DNA"/>
</dbReference>
<sequence length="832" mass="91731">MVCSFSFQSSPSIHSTSSRRASFLRLEIAMDFPIEDRSAQNPVKLDEKVVKRPTDSAPLPPFEGEGVSKNFEDDLMMEFNQKHSSLSTFLDDRVSDLTSAASAQSDQQVVPGSKNPFGQELHDLQQQEYGYEFVQGQDAGKNFGGDNGIGAREKAIGESLFKFDTANEIANKTEPGAGDHGKFLDEHEQLMGQFERVSPNMINYGYEETMATRSSSHFPDSLTTSQEVPFSTGHQTFSAPSFGQQQQRTNEMDDDEDDFEQDSISRQSQSQALSNKLSDSLEALKDIPKEKEMPPPVQDHFAAPGTQRRGLDEEEDDFEKDSISSHPLSQKLSDSLEVLKDSPQKDLKFDESLMDLDELPSSKNSIKSISPNEVPNIADDFADVSTASTLQLQGQKSTTDSFGGGLEDSSSSLGSLPATTDIKALAVDNFSSDTNNFSVPTNFPPPENLLSDNNASSNAANVNSDSSPLVDFASLLTQEPNLPEVAQAASFGLPDISNSSTLSQLPEVTATAGITSNLLLSDALPEVTDITSHGNLPDVTSSAQDSSNVYVEEEEDLPPPIPPHQNLPISPPDVSARRQVDGDRPEFFTNGGGQQEIQQILNPFDNSTAKVVDYVNKYGIDDPVLETFEEPEELPPPVPQRDVESKDQHSVTEELEEILPPEKEPAFEYVPPPSFLESQTMQQDFYSEPSDVTADEDLRQKQRDAELLVNEVLEIALPKQKEEPKFESIITPADEVSIEPEFENFTEPEPYVEPVVEIKQETRPEPTVEIKEEPKVPVEVPKLEPKEEPTVIPKPDKAEVAAKVEKPKKQTEFEEAVELSEDVQQILNTFNP</sequence>
<feature type="compositionally biased region" description="Polar residues" evidence="1">
    <location>
        <begin position="215"/>
        <end position="249"/>
    </location>
</feature>
<gene>
    <name evidence="2" type="ORF">AFUS01_LOCUS21980</name>
</gene>
<feature type="compositionally biased region" description="Pro residues" evidence="1">
    <location>
        <begin position="558"/>
        <end position="571"/>
    </location>
</feature>
<dbReference type="AlphaFoldDB" id="A0A8J2KX97"/>
<feature type="region of interest" description="Disordered" evidence="1">
    <location>
        <begin position="395"/>
        <end position="415"/>
    </location>
</feature>
<name>A0A8J2KX97_9HEXA</name>
<feature type="compositionally biased region" description="Polar residues" evidence="1">
    <location>
        <begin position="532"/>
        <end position="549"/>
    </location>
</feature>
<feature type="compositionally biased region" description="Acidic residues" evidence="1">
    <location>
        <begin position="252"/>
        <end position="261"/>
    </location>
</feature>